<gene>
    <name evidence="1" type="ORF">CEXT_367711</name>
</gene>
<sequence length="95" mass="10176">MFPEPFRTLFAKSISLTPYDSPGPRVNGSSTRLLTTAKGLSCPQLIANGDLSDYSDVFRCHSCCVKRPKASATGLLREVNGGSIFFPGSLYGNAD</sequence>
<comment type="caution">
    <text evidence="1">The sequence shown here is derived from an EMBL/GenBank/DDBJ whole genome shotgun (WGS) entry which is preliminary data.</text>
</comment>
<organism evidence="1 2">
    <name type="scientific">Caerostris extrusa</name>
    <name type="common">Bark spider</name>
    <name type="synonym">Caerostris bankana</name>
    <dbReference type="NCBI Taxonomy" id="172846"/>
    <lineage>
        <taxon>Eukaryota</taxon>
        <taxon>Metazoa</taxon>
        <taxon>Ecdysozoa</taxon>
        <taxon>Arthropoda</taxon>
        <taxon>Chelicerata</taxon>
        <taxon>Arachnida</taxon>
        <taxon>Araneae</taxon>
        <taxon>Araneomorphae</taxon>
        <taxon>Entelegynae</taxon>
        <taxon>Araneoidea</taxon>
        <taxon>Araneidae</taxon>
        <taxon>Caerostris</taxon>
    </lineage>
</organism>
<dbReference type="AlphaFoldDB" id="A0AAV4NW85"/>
<proteinExistence type="predicted"/>
<evidence type="ECO:0000313" key="1">
    <source>
        <dbReference type="EMBL" id="GIX88545.1"/>
    </source>
</evidence>
<name>A0AAV4NW85_CAEEX</name>
<dbReference type="Proteomes" id="UP001054945">
    <property type="component" value="Unassembled WGS sequence"/>
</dbReference>
<evidence type="ECO:0000313" key="2">
    <source>
        <dbReference type="Proteomes" id="UP001054945"/>
    </source>
</evidence>
<accession>A0AAV4NW85</accession>
<protein>
    <submittedName>
        <fullName evidence="1">Uncharacterized protein</fullName>
    </submittedName>
</protein>
<keyword evidence="2" id="KW-1185">Reference proteome</keyword>
<reference evidence="1 2" key="1">
    <citation type="submission" date="2021-06" db="EMBL/GenBank/DDBJ databases">
        <title>Caerostris extrusa draft genome.</title>
        <authorList>
            <person name="Kono N."/>
            <person name="Arakawa K."/>
        </authorList>
    </citation>
    <scope>NUCLEOTIDE SEQUENCE [LARGE SCALE GENOMIC DNA]</scope>
</reference>
<dbReference type="EMBL" id="BPLR01003779">
    <property type="protein sequence ID" value="GIX88545.1"/>
    <property type="molecule type" value="Genomic_DNA"/>
</dbReference>